<evidence type="ECO:0000313" key="2">
    <source>
        <dbReference type="Proteomes" id="UP000253606"/>
    </source>
</evidence>
<organism evidence="1 2">
    <name type="scientific">Acidisarcina polymorpha</name>
    <dbReference type="NCBI Taxonomy" id="2211140"/>
    <lineage>
        <taxon>Bacteria</taxon>
        <taxon>Pseudomonadati</taxon>
        <taxon>Acidobacteriota</taxon>
        <taxon>Terriglobia</taxon>
        <taxon>Terriglobales</taxon>
        <taxon>Acidobacteriaceae</taxon>
        <taxon>Acidisarcina</taxon>
    </lineage>
</organism>
<gene>
    <name evidence="1" type="ORF">ACPOL_0972</name>
</gene>
<keyword evidence="2" id="KW-1185">Reference proteome</keyword>
<proteinExistence type="predicted"/>
<sequence>MSVNPPLPSTLNFNEGNQQPFSKAVFAPPFLSRSNHEDLFCP</sequence>
<protein>
    <submittedName>
        <fullName evidence="1">Uncharacterized protein</fullName>
    </submittedName>
</protein>
<dbReference type="AlphaFoldDB" id="A0A2Z5FU11"/>
<dbReference type="KEGG" id="abas:ACPOL_0972"/>
<dbReference type="EMBL" id="CP030840">
    <property type="protein sequence ID" value="AXC10323.1"/>
    <property type="molecule type" value="Genomic_DNA"/>
</dbReference>
<dbReference type="Proteomes" id="UP000253606">
    <property type="component" value="Chromosome"/>
</dbReference>
<reference evidence="1 2" key="1">
    <citation type="journal article" date="2018" name="Front. Microbiol.">
        <title>Hydrolytic Capabilities as a Key to Environmental Success: Chitinolytic and Cellulolytic Acidobacteria From Acidic Sub-arctic Soils and Boreal Peatlands.</title>
        <authorList>
            <person name="Belova S.E."/>
            <person name="Ravin N.V."/>
            <person name="Pankratov T.A."/>
            <person name="Rakitin A.L."/>
            <person name="Ivanova A.A."/>
            <person name="Beletsky A.V."/>
            <person name="Mardanov A.V."/>
            <person name="Sinninghe Damste J.S."/>
            <person name="Dedysh S.N."/>
        </authorList>
    </citation>
    <scope>NUCLEOTIDE SEQUENCE [LARGE SCALE GENOMIC DNA]</scope>
    <source>
        <strain evidence="1 2">SBC82</strain>
    </source>
</reference>
<accession>A0A2Z5FU11</accession>
<name>A0A2Z5FU11_9BACT</name>
<evidence type="ECO:0000313" key="1">
    <source>
        <dbReference type="EMBL" id="AXC10323.1"/>
    </source>
</evidence>